<feature type="domain" description="PPIase FKBP-type" evidence="5">
    <location>
        <begin position="139"/>
        <end position="227"/>
    </location>
</feature>
<evidence type="ECO:0000259" key="5">
    <source>
        <dbReference type="PROSITE" id="PS50059"/>
    </source>
</evidence>
<dbReference type="PANTHER" id="PTHR43811">
    <property type="entry name" value="FKBP-TYPE PEPTIDYL-PROLYL CIS-TRANS ISOMERASE FKPA"/>
    <property type="match status" value="1"/>
</dbReference>
<dbReference type="Pfam" id="PF01346">
    <property type="entry name" value="FKBP_N"/>
    <property type="match status" value="1"/>
</dbReference>
<dbReference type="SUPFAM" id="SSF54534">
    <property type="entry name" value="FKBP-like"/>
    <property type="match status" value="1"/>
</dbReference>
<dbReference type="InterPro" id="IPR001179">
    <property type="entry name" value="PPIase_FKBP_dom"/>
</dbReference>
<sequence>MKLKTLAILPFLFGAPAMADTNATKLDTEKQQLSYIFGIQVGQNMMSEGVELDMDSFTAGVADMFAGKQPQLDQATAEKVIGTFQQKKAKEMAEVMNAKQKIAQEYLDENGKKEGVVTTESGLQYSIIKKGDGASPTDTDKVIANYKGTLLDGTVFDSSYDRGEPATFPVNGVIQGWQETLKLMKEGGKWHIVVPANLAYGPRGAGQGSPIGPNETLIFDIELIAITK</sequence>
<dbReference type="Gene3D" id="1.10.287.460">
    <property type="entry name" value="Peptidyl-prolyl cis-trans isomerase, FKBP-type, N-terminal domain"/>
    <property type="match status" value="1"/>
</dbReference>
<protein>
    <recommendedName>
        <fullName evidence="2">peptidylprolyl isomerase</fullName>
        <ecNumber evidence="2">5.2.1.8</ecNumber>
    </recommendedName>
</protein>
<evidence type="ECO:0000256" key="3">
    <source>
        <dbReference type="ARBA" id="ARBA00023110"/>
    </source>
</evidence>
<evidence type="ECO:0000256" key="4">
    <source>
        <dbReference type="ARBA" id="ARBA00023235"/>
    </source>
</evidence>
<name>A0A0F9PUF7_9ZZZZ</name>
<reference evidence="6" key="1">
    <citation type="journal article" date="2015" name="Nature">
        <title>Complex archaea that bridge the gap between prokaryotes and eukaryotes.</title>
        <authorList>
            <person name="Spang A."/>
            <person name="Saw J.H."/>
            <person name="Jorgensen S.L."/>
            <person name="Zaremba-Niedzwiedzka K."/>
            <person name="Martijn J."/>
            <person name="Lind A.E."/>
            <person name="van Eijk R."/>
            <person name="Schleper C."/>
            <person name="Guy L."/>
            <person name="Ettema T.J."/>
        </authorList>
    </citation>
    <scope>NUCLEOTIDE SEQUENCE</scope>
</reference>
<organism evidence="6">
    <name type="scientific">marine sediment metagenome</name>
    <dbReference type="NCBI Taxonomy" id="412755"/>
    <lineage>
        <taxon>unclassified sequences</taxon>
        <taxon>metagenomes</taxon>
        <taxon>ecological metagenomes</taxon>
    </lineage>
</organism>
<dbReference type="EC" id="5.2.1.8" evidence="2"/>
<dbReference type="Pfam" id="PF00254">
    <property type="entry name" value="FKBP_C"/>
    <property type="match status" value="1"/>
</dbReference>
<dbReference type="InterPro" id="IPR036944">
    <property type="entry name" value="PPIase_FKBP_N_sf"/>
</dbReference>
<dbReference type="InterPro" id="IPR046357">
    <property type="entry name" value="PPIase_dom_sf"/>
</dbReference>
<dbReference type="GO" id="GO:0003755">
    <property type="term" value="F:peptidyl-prolyl cis-trans isomerase activity"/>
    <property type="evidence" value="ECO:0007669"/>
    <property type="project" value="UniProtKB-KW"/>
</dbReference>
<accession>A0A0F9PUF7</accession>
<comment type="caution">
    <text evidence="6">The sequence shown here is derived from an EMBL/GenBank/DDBJ whole genome shotgun (WGS) entry which is preliminary data.</text>
</comment>
<evidence type="ECO:0000256" key="2">
    <source>
        <dbReference type="ARBA" id="ARBA00013194"/>
    </source>
</evidence>
<keyword evidence="3" id="KW-0697">Rotamase</keyword>
<gene>
    <name evidence="6" type="ORF">LCGC14_0800080</name>
</gene>
<comment type="catalytic activity">
    <reaction evidence="1">
        <text>[protein]-peptidylproline (omega=180) = [protein]-peptidylproline (omega=0)</text>
        <dbReference type="Rhea" id="RHEA:16237"/>
        <dbReference type="Rhea" id="RHEA-COMP:10747"/>
        <dbReference type="Rhea" id="RHEA-COMP:10748"/>
        <dbReference type="ChEBI" id="CHEBI:83833"/>
        <dbReference type="ChEBI" id="CHEBI:83834"/>
        <dbReference type="EC" id="5.2.1.8"/>
    </reaction>
</comment>
<dbReference type="Gene3D" id="3.10.50.40">
    <property type="match status" value="1"/>
</dbReference>
<dbReference type="EMBL" id="LAZR01002150">
    <property type="protein sequence ID" value="KKN33799.1"/>
    <property type="molecule type" value="Genomic_DNA"/>
</dbReference>
<dbReference type="AlphaFoldDB" id="A0A0F9PUF7"/>
<evidence type="ECO:0000256" key="1">
    <source>
        <dbReference type="ARBA" id="ARBA00000971"/>
    </source>
</evidence>
<keyword evidence="4" id="KW-0413">Isomerase</keyword>
<dbReference type="InterPro" id="IPR000774">
    <property type="entry name" value="PPIase_FKBP_N"/>
</dbReference>
<dbReference type="PROSITE" id="PS50059">
    <property type="entry name" value="FKBP_PPIASE"/>
    <property type="match status" value="1"/>
</dbReference>
<evidence type="ECO:0000313" key="6">
    <source>
        <dbReference type="EMBL" id="KKN33799.1"/>
    </source>
</evidence>
<dbReference type="GO" id="GO:0006457">
    <property type="term" value="P:protein folding"/>
    <property type="evidence" value="ECO:0007669"/>
    <property type="project" value="InterPro"/>
</dbReference>
<proteinExistence type="predicted"/>
<dbReference type="PANTHER" id="PTHR43811:SF19">
    <property type="entry name" value="39 KDA FK506-BINDING NUCLEAR PROTEIN"/>
    <property type="match status" value="1"/>
</dbReference>